<evidence type="ECO:0000313" key="2">
    <source>
        <dbReference type="Proteomes" id="UP000002964"/>
    </source>
</evidence>
<dbReference type="Gene3D" id="1.20.1220.20">
    <property type="entry name" value="Uncharcterised protein PF01724"/>
    <property type="match status" value="1"/>
</dbReference>
<organism evidence="1 2">
    <name type="scientific">Thiorhodovibrio frisius</name>
    <dbReference type="NCBI Taxonomy" id="631362"/>
    <lineage>
        <taxon>Bacteria</taxon>
        <taxon>Pseudomonadati</taxon>
        <taxon>Pseudomonadota</taxon>
        <taxon>Gammaproteobacteria</taxon>
        <taxon>Chromatiales</taxon>
        <taxon>Chromatiaceae</taxon>
        <taxon>Thiorhodovibrio</taxon>
    </lineage>
</organism>
<evidence type="ECO:0008006" key="3">
    <source>
        <dbReference type="Google" id="ProtNLM"/>
    </source>
</evidence>
<sequence>MSLYDTDFFAWAQQQAQLLRAGQLADADIEHIIEEIDSMGRREKRELLSRLAVLLMHLLKWQAQPMLRGNSWRATIQVQRREIKRHLADNPSLKAKLPEILADAYGDAKLLASRETGLEESSFAVALPWSFEQAMDDEFWTESHATDRLI</sequence>
<dbReference type="HOGENOM" id="CLU_116670_0_1_6"/>
<proteinExistence type="predicted"/>
<dbReference type="AlphaFoldDB" id="H8Z6W6"/>
<dbReference type="InterPro" id="IPR002636">
    <property type="entry name" value="DUF29"/>
</dbReference>
<reference evidence="2" key="1">
    <citation type="submission" date="2011-06" db="EMBL/GenBank/DDBJ databases">
        <authorList>
            <consortium name="US DOE Joint Genome Institute (JGI-PGF)"/>
            <person name="Lucas S."/>
            <person name="Han J."/>
            <person name="Lapidus A."/>
            <person name="Cheng J.-F."/>
            <person name="Goodwin L."/>
            <person name="Pitluck S."/>
            <person name="Peters L."/>
            <person name="Land M.L."/>
            <person name="Hauser L."/>
            <person name="Vogl K."/>
            <person name="Liu Z."/>
            <person name="Overmann J."/>
            <person name="Frigaard N.-U."/>
            <person name="Bryant D.A."/>
            <person name="Woyke T.J."/>
        </authorList>
    </citation>
    <scope>NUCLEOTIDE SEQUENCE [LARGE SCALE GENOMIC DNA]</scope>
    <source>
        <strain evidence="2">970</strain>
    </source>
</reference>
<dbReference type="EMBL" id="JH603170">
    <property type="protein sequence ID" value="EIC19751.1"/>
    <property type="molecule type" value="Genomic_DNA"/>
</dbReference>
<dbReference type="STRING" id="631362.Thi970DRAFT_03346"/>
<reference evidence="1 2" key="2">
    <citation type="submission" date="2011-11" db="EMBL/GenBank/DDBJ databases">
        <authorList>
            <consortium name="US DOE Joint Genome Institute"/>
            <person name="Lucas S."/>
            <person name="Han J."/>
            <person name="Lapidus A."/>
            <person name="Cheng J.-F."/>
            <person name="Goodwin L."/>
            <person name="Pitluck S."/>
            <person name="Peters L."/>
            <person name="Ovchinnikova G."/>
            <person name="Zhang X."/>
            <person name="Detter J.C."/>
            <person name="Han C."/>
            <person name="Tapia R."/>
            <person name="Land M."/>
            <person name="Hauser L."/>
            <person name="Kyrpides N."/>
            <person name="Ivanova N."/>
            <person name="Pagani I."/>
            <person name="Vogl K."/>
            <person name="Liu Z."/>
            <person name="Overmann J."/>
            <person name="Frigaard N.-U."/>
            <person name="Bryant D."/>
            <person name="Woyke T."/>
        </authorList>
    </citation>
    <scope>NUCLEOTIDE SEQUENCE [LARGE SCALE GENOMIC DNA]</scope>
    <source>
        <strain evidence="1 2">970</strain>
    </source>
</reference>
<keyword evidence="2" id="KW-1185">Reference proteome</keyword>
<gene>
    <name evidence="1" type="ORF">Thi970DRAFT_03346</name>
</gene>
<protein>
    <recommendedName>
        <fullName evidence="3">DUF29 domain-containing protein</fullName>
    </recommendedName>
</protein>
<name>H8Z6W6_9GAMM</name>
<dbReference type="Pfam" id="PF01724">
    <property type="entry name" value="DUF29"/>
    <property type="match status" value="1"/>
</dbReference>
<evidence type="ECO:0000313" key="1">
    <source>
        <dbReference type="EMBL" id="EIC19751.1"/>
    </source>
</evidence>
<dbReference type="OrthoDB" id="5767965at2"/>
<dbReference type="eggNOG" id="COG0639">
    <property type="taxonomic scope" value="Bacteria"/>
</dbReference>
<dbReference type="PANTHER" id="PTHR34235">
    <property type="entry name" value="SLR1203 PROTEIN-RELATED"/>
    <property type="match status" value="1"/>
</dbReference>
<dbReference type="RefSeq" id="WP_009150154.1">
    <property type="nucleotide sequence ID" value="NZ_CP121471.1"/>
</dbReference>
<accession>H8Z6W6</accession>
<dbReference type="Proteomes" id="UP000002964">
    <property type="component" value="Unassembled WGS sequence"/>
</dbReference>